<name>A0A3P7J908_STRVU</name>
<feature type="compositionally biased region" description="Basic and acidic residues" evidence="1">
    <location>
        <begin position="15"/>
        <end position="30"/>
    </location>
</feature>
<protein>
    <submittedName>
        <fullName evidence="2">Uncharacterized protein</fullName>
    </submittedName>
</protein>
<evidence type="ECO:0000313" key="3">
    <source>
        <dbReference type="Proteomes" id="UP000270094"/>
    </source>
</evidence>
<accession>A0A3P7J908</accession>
<feature type="region of interest" description="Disordered" evidence="1">
    <location>
        <begin position="1"/>
        <end position="37"/>
    </location>
</feature>
<dbReference type="Proteomes" id="UP000270094">
    <property type="component" value="Unassembled WGS sequence"/>
</dbReference>
<keyword evidence="3" id="KW-1185">Reference proteome</keyword>
<sequence>MASLAADQLSSARSSGEKKRERERTRKERYVGPTSCGPVTSRVHRVPVRDVRDPRGRVVNLVMNAEIACAPQRCRDGGLRKRVQSVLQEAIRYAACVRFF</sequence>
<evidence type="ECO:0000313" key="2">
    <source>
        <dbReference type="EMBL" id="VDM76449.1"/>
    </source>
</evidence>
<dbReference type="AlphaFoldDB" id="A0A3P7J908"/>
<reference evidence="2 3" key="1">
    <citation type="submission" date="2018-11" db="EMBL/GenBank/DDBJ databases">
        <authorList>
            <consortium name="Pathogen Informatics"/>
        </authorList>
    </citation>
    <scope>NUCLEOTIDE SEQUENCE [LARGE SCALE GENOMIC DNA]</scope>
</reference>
<evidence type="ECO:0000256" key="1">
    <source>
        <dbReference type="SAM" id="MobiDB-lite"/>
    </source>
</evidence>
<proteinExistence type="predicted"/>
<gene>
    <name evidence="2" type="ORF">SVUK_LOCUS11447</name>
</gene>
<organism evidence="2 3">
    <name type="scientific">Strongylus vulgaris</name>
    <name type="common">Blood worm</name>
    <dbReference type="NCBI Taxonomy" id="40348"/>
    <lineage>
        <taxon>Eukaryota</taxon>
        <taxon>Metazoa</taxon>
        <taxon>Ecdysozoa</taxon>
        <taxon>Nematoda</taxon>
        <taxon>Chromadorea</taxon>
        <taxon>Rhabditida</taxon>
        <taxon>Rhabditina</taxon>
        <taxon>Rhabditomorpha</taxon>
        <taxon>Strongyloidea</taxon>
        <taxon>Strongylidae</taxon>
        <taxon>Strongylus</taxon>
    </lineage>
</organism>
<dbReference type="EMBL" id="UYYB01097024">
    <property type="protein sequence ID" value="VDM76449.1"/>
    <property type="molecule type" value="Genomic_DNA"/>
</dbReference>